<reference evidence="7" key="1">
    <citation type="journal article" date="2019" name="Int. J. Syst. Evol. Microbiol.">
        <title>The Global Catalogue of Microorganisms (GCM) 10K type strain sequencing project: providing services to taxonomists for standard genome sequencing and annotation.</title>
        <authorList>
            <consortium name="The Broad Institute Genomics Platform"/>
            <consortium name="The Broad Institute Genome Sequencing Center for Infectious Disease"/>
            <person name="Wu L."/>
            <person name="Ma J."/>
        </authorList>
    </citation>
    <scope>NUCLEOTIDE SEQUENCE [LARGE SCALE GENOMIC DNA]</scope>
    <source>
        <strain evidence="7">JCM 16702</strain>
    </source>
</reference>
<keyword evidence="3 4" id="KW-0378">Hydrolase</keyword>
<comment type="similarity">
    <text evidence="2">Belongs to the 'GDXG' lipolytic enzyme family.</text>
</comment>
<dbReference type="PROSITE" id="PS00122">
    <property type="entry name" value="CARBOXYLESTERASE_B_1"/>
    <property type="match status" value="1"/>
</dbReference>
<evidence type="ECO:0000256" key="4">
    <source>
        <dbReference type="RuleBase" id="RU361235"/>
    </source>
</evidence>
<dbReference type="Pfam" id="PF00135">
    <property type="entry name" value="COesterase"/>
    <property type="match status" value="1"/>
</dbReference>
<dbReference type="InterPro" id="IPR002168">
    <property type="entry name" value="Lipase_GDXG_HIS_AS"/>
</dbReference>
<keyword evidence="7" id="KW-1185">Reference proteome</keyword>
<dbReference type="InterPro" id="IPR050309">
    <property type="entry name" value="Type-B_Carboxylest/Lipase"/>
</dbReference>
<name>A0ABP7W832_9ACTN</name>
<feature type="domain" description="Carboxylesterase type B" evidence="5">
    <location>
        <begin position="10"/>
        <end position="481"/>
    </location>
</feature>
<evidence type="ECO:0000313" key="6">
    <source>
        <dbReference type="EMBL" id="GAA4083348.1"/>
    </source>
</evidence>
<evidence type="ECO:0000256" key="2">
    <source>
        <dbReference type="ARBA" id="ARBA00010515"/>
    </source>
</evidence>
<dbReference type="PANTHER" id="PTHR11559">
    <property type="entry name" value="CARBOXYLESTERASE"/>
    <property type="match status" value="1"/>
</dbReference>
<dbReference type="Gene3D" id="3.40.50.1820">
    <property type="entry name" value="alpha/beta hydrolase"/>
    <property type="match status" value="1"/>
</dbReference>
<evidence type="ECO:0000256" key="1">
    <source>
        <dbReference type="ARBA" id="ARBA00005964"/>
    </source>
</evidence>
<dbReference type="InterPro" id="IPR019826">
    <property type="entry name" value="Carboxylesterase_B_AS"/>
</dbReference>
<evidence type="ECO:0000313" key="7">
    <source>
        <dbReference type="Proteomes" id="UP001500683"/>
    </source>
</evidence>
<organism evidence="6 7">
    <name type="scientific">Actinomadura miaoliensis</name>
    <dbReference type="NCBI Taxonomy" id="430685"/>
    <lineage>
        <taxon>Bacteria</taxon>
        <taxon>Bacillati</taxon>
        <taxon>Actinomycetota</taxon>
        <taxon>Actinomycetes</taxon>
        <taxon>Streptosporangiales</taxon>
        <taxon>Thermomonosporaceae</taxon>
        <taxon>Actinomadura</taxon>
    </lineage>
</organism>
<gene>
    <name evidence="6" type="ORF">GCM10022214_48660</name>
</gene>
<comment type="caution">
    <text evidence="6">The sequence shown here is derived from an EMBL/GenBank/DDBJ whole genome shotgun (WGS) entry which is preliminary data.</text>
</comment>
<dbReference type="EC" id="3.1.1.-" evidence="4"/>
<protein>
    <recommendedName>
        <fullName evidence="4">Carboxylic ester hydrolase</fullName>
        <ecNumber evidence="4">3.1.1.-</ecNumber>
    </recommendedName>
</protein>
<evidence type="ECO:0000259" key="5">
    <source>
        <dbReference type="Pfam" id="PF00135"/>
    </source>
</evidence>
<dbReference type="PROSITE" id="PS01173">
    <property type="entry name" value="LIPASE_GDXG_HIS"/>
    <property type="match status" value="1"/>
</dbReference>
<dbReference type="EMBL" id="BAAAZG010000036">
    <property type="protein sequence ID" value="GAA4083348.1"/>
    <property type="molecule type" value="Genomic_DNA"/>
</dbReference>
<dbReference type="Proteomes" id="UP001500683">
    <property type="component" value="Unassembled WGS sequence"/>
</dbReference>
<comment type="similarity">
    <text evidence="1 4">Belongs to the type-B carboxylesterase/lipase family.</text>
</comment>
<dbReference type="InterPro" id="IPR002018">
    <property type="entry name" value="CarbesteraseB"/>
</dbReference>
<sequence>MRGKVDADGRDFLGIPYAAPPTGERRFRPPQPAAAWSGVRDATRRGSICPQTFPLGNVSEDCLLVNVYTPPAARSKNLPVMVWIHGGAYALGTAAGYDPAPLVATGDVIVVSMNYRLGPFGFMALPGLAGESGTTGNYALLDQQAALRWVRQNIAAFGGNAGNVTIFGESAGGHSVCMQLISPTAAGLFSKAISQSGGCVDTELGPREAEDSYKSSQDFARSVGCPDPDTVVACLRGKSVDDLLSGSGNPLGELGWTPTIDGKVIREPTKSALQAGRYNKVPLLNGTNRDEGRLFTAFNFHLTKLRRANADDLKAEIDLRAGEAAPQVRAAYPPESPDNADLAISQVTTDGAFSCPALFTARAAAGNAGQKVFAYEFSDPNPPYAWLDPLMPLGDYHASELFYLFATLEMLPPLGMSDEQKRLSRQMIAYWTTFARTGDPNTSANPFWPAFTPSSSLLQRLTSEGTAPFTTFAADHKCHLWE</sequence>
<dbReference type="InterPro" id="IPR029058">
    <property type="entry name" value="AB_hydrolase_fold"/>
</dbReference>
<accession>A0ABP7W832</accession>
<proteinExistence type="inferred from homology"/>
<dbReference type="SUPFAM" id="SSF53474">
    <property type="entry name" value="alpha/beta-Hydrolases"/>
    <property type="match status" value="1"/>
</dbReference>
<evidence type="ECO:0000256" key="3">
    <source>
        <dbReference type="ARBA" id="ARBA00022801"/>
    </source>
</evidence>